<name>A0A161RW02_9BACI</name>
<protein>
    <submittedName>
        <fullName evidence="1">Uncharacterized protein</fullName>
    </submittedName>
</protein>
<comment type="caution">
    <text evidence="1">The sequence shown here is derived from an EMBL/GenBank/DDBJ whole genome shotgun (WGS) entry which is preliminary data.</text>
</comment>
<sequence length="445" mass="51244">MHLMRAEGRWSLKAEREIEERSMELRRIWIEYAQSYSNFHLKSPPLNTMKILPSNNKIDFSYERNIQANLLEERSGQYRSQHDLWNSDHVMFSSGMASISTFMQSYLGMFKPSIDKPLTILSWSDYFETRVMMDLYSRDSVHYYPCKSQEELESYITIGDIFFIEPVRYNWDLEVLNLETFLSQLKALHPDKISVLVMDTTLIGDTLDMSGILEFCSQVPNLIIVQIHSCLKLDQQGFEYSNAGLLSIYTTKRGNLPEAKEFGQYIRKVRTILGTGLGLEEIALLDQPYFLNKHHLNSYCSGVFKHNRELAHSIESNGIFKKVAHPSINSTFPWAVSPFVVFHLKEDTLENHGFLLGVVLHEAESKGLTFSIGSSFGFRSHRFEVIIPNVSEGKGLFKVAMGFRDGPSKDAITKLFKKLSLYKSFHSLRKDYPTIKPVNLVDIKE</sequence>
<accession>A0A161RW02</accession>
<dbReference type="RefSeq" id="WP_063191032.1">
    <property type="nucleotide sequence ID" value="NZ_CP081870.1"/>
</dbReference>
<reference evidence="2" key="1">
    <citation type="submission" date="2016-01" db="EMBL/GenBank/DDBJ databases">
        <title>Whole genome sequencing of Bhargavaea cecembensis T14.</title>
        <authorList>
            <person name="Hong K.W."/>
        </authorList>
    </citation>
    <scope>NUCLEOTIDE SEQUENCE [LARGE SCALE GENOMIC DNA]</scope>
    <source>
        <strain evidence="2">M19</strain>
    </source>
</reference>
<dbReference type="GeneID" id="89533180"/>
<dbReference type="OrthoDB" id="5184540at2"/>
<organism evidence="1 2">
    <name type="scientific">Rossellomorea marisflavi</name>
    <dbReference type="NCBI Taxonomy" id="189381"/>
    <lineage>
        <taxon>Bacteria</taxon>
        <taxon>Bacillati</taxon>
        <taxon>Bacillota</taxon>
        <taxon>Bacilli</taxon>
        <taxon>Bacillales</taxon>
        <taxon>Bacillaceae</taxon>
        <taxon>Rossellomorea</taxon>
    </lineage>
</organism>
<dbReference type="Proteomes" id="UP000076510">
    <property type="component" value="Unassembled WGS sequence"/>
</dbReference>
<proteinExistence type="predicted"/>
<evidence type="ECO:0000313" key="2">
    <source>
        <dbReference type="Proteomes" id="UP000076510"/>
    </source>
</evidence>
<dbReference type="EMBL" id="LQQY01000009">
    <property type="protein sequence ID" value="KZE51148.1"/>
    <property type="molecule type" value="Genomic_DNA"/>
</dbReference>
<gene>
    <name evidence="1" type="ORF">AV649_17455</name>
</gene>
<evidence type="ECO:0000313" key="1">
    <source>
        <dbReference type="EMBL" id="KZE51148.1"/>
    </source>
</evidence>
<dbReference type="AlphaFoldDB" id="A0A161RW02"/>